<protein>
    <submittedName>
        <fullName evidence="2">Uncharacterized protein</fullName>
    </submittedName>
</protein>
<proteinExistence type="predicted"/>
<name>A0A645CQV3_9ZZZZ</name>
<sequence>MGGEVAGDLDRAAHVPAVDAPFRGAQADLQNVQQARDARGVAAQLAAESPGQVVQVTLGAQAVLHLKAPLAVGLGGVLRHLQGDRAFPAQQIVEAAIPGSHDACVHRRALHQAAAQAGGGAGHQEAAHHAAFQHRLMGKEALHHARLRRQAQAERRAADIQLASRDAVLAHGLARVAVKDHIHVGHLLAGIAPAQGAQHAALGRDQRRLALIARHALGQRLGGGIGYDQLKGLDLMDLVQLLVRAVDIPLFALQYRPLHLHLSTLALAEIAADQGRAPLVLLALVLVDRAEEGGHRGALALGGVGRTQDVHLDRLQITLPRLHLHLAHAAGADGPQHEAGSQVLGHLDGGADLPHDRLAELGEGVNREGRELGSSGGMPAFAGGKRLRSSREAMGAG</sequence>
<dbReference type="EMBL" id="VSSQ01029250">
    <property type="protein sequence ID" value="MPM79303.1"/>
    <property type="molecule type" value="Genomic_DNA"/>
</dbReference>
<evidence type="ECO:0000256" key="1">
    <source>
        <dbReference type="SAM" id="MobiDB-lite"/>
    </source>
</evidence>
<comment type="caution">
    <text evidence="2">The sequence shown here is derived from an EMBL/GenBank/DDBJ whole genome shotgun (WGS) entry which is preliminary data.</text>
</comment>
<evidence type="ECO:0000313" key="2">
    <source>
        <dbReference type="EMBL" id="MPM79303.1"/>
    </source>
</evidence>
<accession>A0A645CQV3</accession>
<dbReference type="AlphaFoldDB" id="A0A645CQV3"/>
<reference evidence="2" key="1">
    <citation type="submission" date="2019-08" db="EMBL/GenBank/DDBJ databases">
        <authorList>
            <person name="Kucharzyk K."/>
            <person name="Murdoch R.W."/>
            <person name="Higgins S."/>
            <person name="Loffler F."/>
        </authorList>
    </citation>
    <scope>NUCLEOTIDE SEQUENCE</scope>
</reference>
<feature type="region of interest" description="Disordered" evidence="1">
    <location>
        <begin position="367"/>
        <end position="397"/>
    </location>
</feature>
<gene>
    <name evidence="2" type="ORF">SDC9_126336</name>
</gene>
<organism evidence="2">
    <name type="scientific">bioreactor metagenome</name>
    <dbReference type="NCBI Taxonomy" id="1076179"/>
    <lineage>
        <taxon>unclassified sequences</taxon>
        <taxon>metagenomes</taxon>
        <taxon>ecological metagenomes</taxon>
    </lineage>
</organism>